<dbReference type="EMBL" id="JASZZN010000016">
    <property type="protein sequence ID" value="MDM4017831.1"/>
    <property type="molecule type" value="Genomic_DNA"/>
</dbReference>
<protein>
    <submittedName>
        <fullName evidence="1">Uncharacterized protein</fullName>
    </submittedName>
</protein>
<dbReference type="Proteomes" id="UP001239462">
    <property type="component" value="Unassembled WGS sequence"/>
</dbReference>
<gene>
    <name evidence="1" type="ORF">QTN89_20450</name>
</gene>
<reference evidence="1 2" key="1">
    <citation type="submission" date="2023-06" db="EMBL/GenBank/DDBJ databases">
        <title>Roseiconus lacunae JC819 isolated from Gulf of Mannar region, Tamil Nadu.</title>
        <authorList>
            <person name="Pk S."/>
            <person name="Ch S."/>
            <person name="Ch V.R."/>
        </authorList>
    </citation>
    <scope>NUCLEOTIDE SEQUENCE [LARGE SCALE GENOMIC DNA]</scope>
    <source>
        <strain evidence="1 2">JC819</strain>
    </source>
</reference>
<evidence type="ECO:0000313" key="1">
    <source>
        <dbReference type="EMBL" id="MDM4017831.1"/>
    </source>
</evidence>
<sequence length="69" mass="7896">MTDSNQDKVRLVGPRDVYARPLFYRQPRIDLPGRLSQMNPVPDHREQMLQGIGKLRGLSPVAIVELAER</sequence>
<organism evidence="1 2">
    <name type="scientific">Roseiconus lacunae</name>
    <dbReference type="NCBI Taxonomy" id="2605694"/>
    <lineage>
        <taxon>Bacteria</taxon>
        <taxon>Pseudomonadati</taxon>
        <taxon>Planctomycetota</taxon>
        <taxon>Planctomycetia</taxon>
        <taxon>Pirellulales</taxon>
        <taxon>Pirellulaceae</taxon>
        <taxon>Roseiconus</taxon>
    </lineage>
</organism>
<accession>A0ABT7PNG5</accession>
<keyword evidence="2" id="KW-1185">Reference proteome</keyword>
<dbReference type="RefSeq" id="WP_289165383.1">
    <property type="nucleotide sequence ID" value="NZ_JASZZN010000016.1"/>
</dbReference>
<comment type="caution">
    <text evidence="1">The sequence shown here is derived from an EMBL/GenBank/DDBJ whole genome shotgun (WGS) entry which is preliminary data.</text>
</comment>
<proteinExistence type="predicted"/>
<name>A0ABT7PNG5_9BACT</name>
<evidence type="ECO:0000313" key="2">
    <source>
        <dbReference type="Proteomes" id="UP001239462"/>
    </source>
</evidence>